<keyword evidence="17" id="KW-1185">Reference proteome</keyword>
<protein>
    <recommendedName>
        <fullName evidence="15">Protein kinase domain-containing protein</fullName>
    </recommendedName>
</protein>
<sequence>MQPQTCASTNTNTFSFVTFTPESCTNGELLCMGSATAGNGYLSLTPEPQQQSTNSSSPSSSTTNNVGRVLYPHPVNVWPAIFSTTFTIRITPFSENSTSSGDGMALVFAQDNRPSPNESYGSYLGMFDRSAQGGGFRQISVEMDTFMNEFDLDGNHIGVATTSITNPLATESLNSTGIDLKSGRDVVVKVDYDGWSKMMLVSVGYSESQLKSVLNHSINLHDIIPSSIYVGFTASTGNTFPESHQVLNWVFTSVPVPIISVEHTEVGTMKAMLIIVMPVVVSVCIFVFILVGWRKRYVRGKKKEDIESLSKKAADIPKVFTYKQLSKATCNFSKENLLGRGAFGSVYKGIILDSGKTVAGRGALGSVYKGVILDAGKTIAVKKVSTTSKQGEREFLAEICTIGRLRHKNLVKLQGWCSEGKNLLLVYDYMQNGSLDHFIGKGNLNWQTRHRILIGLASALLYLHEECGSPVVHRDVKPNNIMLDSNHNAHLGDFGLARLLKNECSVTTNLNGTLGYLAPELSFTGKATPESDVYSFGMVVLEVICGKRLNWIKQGNSFVDSVWSLHAQNVLVQCVDKRLEDKFDEEEAIRALMVGLACLHPDSMFRPRMRKVVNILQNPNEPLMELPGVRPNGVYVFGVLVAVIVEHRLWLSAIFYDIKNNNETKMECKATSGTHRMTRYGVRKVHITDKGWKTGDSSLRRRRACICVAASYLSAVFIA</sequence>
<evidence type="ECO:0000256" key="2">
    <source>
        <dbReference type="ARBA" id="ARBA00007606"/>
    </source>
</evidence>
<dbReference type="InterPro" id="IPR000719">
    <property type="entry name" value="Prot_kinase_dom"/>
</dbReference>
<comment type="similarity">
    <text evidence="3">In the N-terminal section; belongs to the leguminous lectin family.</text>
</comment>
<name>A0ABD1LT06_9FABA</name>
<dbReference type="CDD" id="cd14066">
    <property type="entry name" value="STKc_IRAK"/>
    <property type="match status" value="1"/>
</dbReference>
<evidence type="ECO:0000256" key="3">
    <source>
        <dbReference type="ARBA" id="ARBA00008536"/>
    </source>
</evidence>
<comment type="similarity">
    <text evidence="4">In the C-terminal section; belongs to the protein kinase superfamily. Ser/Thr protein kinase family.</text>
</comment>
<keyword evidence="10 14" id="KW-1133">Transmembrane helix</keyword>
<dbReference type="SUPFAM" id="SSF56112">
    <property type="entry name" value="Protein kinase-like (PK-like)"/>
    <property type="match status" value="2"/>
</dbReference>
<evidence type="ECO:0000256" key="12">
    <source>
        <dbReference type="ARBA" id="ARBA00023170"/>
    </source>
</evidence>
<keyword evidence="9" id="KW-0067">ATP-binding</keyword>
<dbReference type="Gene3D" id="1.10.510.10">
    <property type="entry name" value="Transferase(Phosphotransferase) domain 1"/>
    <property type="match status" value="1"/>
</dbReference>
<evidence type="ECO:0000256" key="1">
    <source>
        <dbReference type="ARBA" id="ARBA00004479"/>
    </source>
</evidence>
<feature type="transmembrane region" description="Helical" evidence="14">
    <location>
        <begin position="271"/>
        <end position="293"/>
    </location>
</feature>
<dbReference type="InterPro" id="IPR008271">
    <property type="entry name" value="Ser/Thr_kinase_AS"/>
</dbReference>
<gene>
    <name evidence="16" type="ORF">Fmac_025682</name>
</gene>
<dbReference type="SUPFAM" id="SSF49899">
    <property type="entry name" value="Concanavalin A-like lectins/glucanases"/>
    <property type="match status" value="1"/>
</dbReference>
<keyword evidence="5 14" id="KW-0812">Transmembrane</keyword>
<evidence type="ECO:0000256" key="11">
    <source>
        <dbReference type="ARBA" id="ARBA00023136"/>
    </source>
</evidence>
<dbReference type="GO" id="GO:0005524">
    <property type="term" value="F:ATP binding"/>
    <property type="evidence" value="ECO:0007669"/>
    <property type="project" value="UniProtKB-KW"/>
</dbReference>
<dbReference type="InterPro" id="IPR013320">
    <property type="entry name" value="ConA-like_dom_sf"/>
</dbReference>
<dbReference type="GO" id="GO:0030246">
    <property type="term" value="F:carbohydrate binding"/>
    <property type="evidence" value="ECO:0007669"/>
    <property type="project" value="UniProtKB-KW"/>
</dbReference>
<dbReference type="Pfam" id="PF00139">
    <property type="entry name" value="Lectin_legB"/>
    <property type="match status" value="1"/>
</dbReference>
<evidence type="ECO:0000256" key="13">
    <source>
        <dbReference type="SAM" id="MobiDB-lite"/>
    </source>
</evidence>
<evidence type="ECO:0000313" key="16">
    <source>
        <dbReference type="EMBL" id="KAL2326624.1"/>
    </source>
</evidence>
<comment type="similarity">
    <text evidence="2">Belongs to the leguminous lectin family.</text>
</comment>
<dbReference type="Gene3D" id="2.60.120.200">
    <property type="match status" value="1"/>
</dbReference>
<evidence type="ECO:0000259" key="15">
    <source>
        <dbReference type="PROSITE" id="PS50011"/>
    </source>
</evidence>
<evidence type="ECO:0000256" key="5">
    <source>
        <dbReference type="ARBA" id="ARBA00022692"/>
    </source>
</evidence>
<dbReference type="PANTHER" id="PTHR27007">
    <property type="match status" value="1"/>
</dbReference>
<dbReference type="PROSITE" id="PS00108">
    <property type="entry name" value="PROTEIN_KINASE_ST"/>
    <property type="match status" value="1"/>
</dbReference>
<dbReference type="Gene3D" id="3.30.200.20">
    <property type="entry name" value="Phosphorylase Kinase, domain 1"/>
    <property type="match status" value="2"/>
</dbReference>
<evidence type="ECO:0000256" key="14">
    <source>
        <dbReference type="SAM" id="Phobius"/>
    </source>
</evidence>
<feature type="compositionally biased region" description="Low complexity" evidence="13">
    <location>
        <begin position="48"/>
        <end position="65"/>
    </location>
</feature>
<proteinExistence type="inferred from homology"/>
<organism evidence="16 17">
    <name type="scientific">Flemingia macrophylla</name>
    <dbReference type="NCBI Taxonomy" id="520843"/>
    <lineage>
        <taxon>Eukaryota</taxon>
        <taxon>Viridiplantae</taxon>
        <taxon>Streptophyta</taxon>
        <taxon>Embryophyta</taxon>
        <taxon>Tracheophyta</taxon>
        <taxon>Spermatophyta</taxon>
        <taxon>Magnoliopsida</taxon>
        <taxon>eudicotyledons</taxon>
        <taxon>Gunneridae</taxon>
        <taxon>Pentapetalae</taxon>
        <taxon>rosids</taxon>
        <taxon>fabids</taxon>
        <taxon>Fabales</taxon>
        <taxon>Fabaceae</taxon>
        <taxon>Papilionoideae</taxon>
        <taxon>50 kb inversion clade</taxon>
        <taxon>NPAAA clade</taxon>
        <taxon>indigoferoid/millettioid clade</taxon>
        <taxon>Phaseoleae</taxon>
        <taxon>Flemingia</taxon>
    </lineage>
</organism>
<dbReference type="InterPro" id="IPR050528">
    <property type="entry name" value="L-type_Lectin-RKs"/>
</dbReference>
<dbReference type="EMBL" id="JBGMDY010000008">
    <property type="protein sequence ID" value="KAL2326624.1"/>
    <property type="molecule type" value="Genomic_DNA"/>
</dbReference>
<evidence type="ECO:0000256" key="10">
    <source>
        <dbReference type="ARBA" id="ARBA00022989"/>
    </source>
</evidence>
<evidence type="ECO:0000256" key="9">
    <source>
        <dbReference type="ARBA" id="ARBA00022840"/>
    </source>
</evidence>
<dbReference type="CDD" id="cd06899">
    <property type="entry name" value="lectin_legume_LecRK_Arcelin_ConA"/>
    <property type="match status" value="1"/>
</dbReference>
<evidence type="ECO:0000256" key="8">
    <source>
        <dbReference type="ARBA" id="ARBA00022741"/>
    </source>
</evidence>
<evidence type="ECO:0000313" key="17">
    <source>
        <dbReference type="Proteomes" id="UP001603857"/>
    </source>
</evidence>
<keyword evidence="11 14" id="KW-0472">Membrane</keyword>
<dbReference type="InterPro" id="IPR001220">
    <property type="entry name" value="Legume_lectin_dom"/>
</dbReference>
<dbReference type="PROSITE" id="PS50011">
    <property type="entry name" value="PROTEIN_KINASE_DOM"/>
    <property type="match status" value="1"/>
</dbReference>
<keyword evidence="7" id="KW-0430">Lectin</keyword>
<dbReference type="AlphaFoldDB" id="A0ABD1LT06"/>
<dbReference type="FunFam" id="2.60.120.200:FF:000398">
    <property type="entry name" value="Putative L-type lectin-domain containing receptor kinase S.7"/>
    <property type="match status" value="1"/>
</dbReference>
<comment type="caution">
    <text evidence="16">The sequence shown here is derived from an EMBL/GenBank/DDBJ whole genome shotgun (WGS) entry which is preliminary data.</text>
</comment>
<keyword evidence="12" id="KW-0675">Receptor</keyword>
<keyword evidence="8" id="KW-0547">Nucleotide-binding</keyword>
<evidence type="ECO:0000256" key="4">
    <source>
        <dbReference type="ARBA" id="ARBA00010217"/>
    </source>
</evidence>
<dbReference type="FunFam" id="1.10.510.10:FF:001026">
    <property type="entry name" value="probable L-type lectin-domain containing receptor kinase S.5"/>
    <property type="match status" value="1"/>
</dbReference>
<feature type="region of interest" description="Disordered" evidence="13">
    <location>
        <begin position="41"/>
        <end position="65"/>
    </location>
</feature>
<dbReference type="InterPro" id="IPR011009">
    <property type="entry name" value="Kinase-like_dom_sf"/>
</dbReference>
<reference evidence="16 17" key="1">
    <citation type="submission" date="2024-08" db="EMBL/GenBank/DDBJ databases">
        <title>Insights into the chromosomal genome structure of Flemingia macrophylla.</title>
        <authorList>
            <person name="Ding Y."/>
            <person name="Zhao Y."/>
            <person name="Bi W."/>
            <person name="Wu M."/>
            <person name="Zhao G."/>
            <person name="Gong Y."/>
            <person name="Li W."/>
            <person name="Zhang P."/>
        </authorList>
    </citation>
    <scope>NUCLEOTIDE SEQUENCE [LARGE SCALE GENOMIC DNA]</scope>
    <source>
        <strain evidence="16">DYQJB</strain>
        <tissue evidence="16">Leaf</tissue>
    </source>
</reference>
<keyword evidence="6" id="KW-0732">Signal</keyword>
<dbReference type="Proteomes" id="UP001603857">
    <property type="component" value="Unassembled WGS sequence"/>
</dbReference>
<feature type="domain" description="Protein kinase" evidence="15">
    <location>
        <begin position="332"/>
        <end position="603"/>
    </location>
</feature>
<dbReference type="SMART" id="SM00220">
    <property type="entry name" value="S_TKc"/>
    <property type="match status" value="1"/>
</dbReference>
<comment type="subcellular location">
    <subcellularLocation>
        <location evidence="1">Membrane</location>
        <topology evidence="1">Single-pass type I membrane protein</topology>
    </subcellularLocation>
</comment>
<evidence type="ECO:0000256" key="6">
    <source>
        <dbReference type="ARBA" id="ARBA00022729"/>
    </source>
</evidence>
<accession>A0ABD1LT06</accession>
<dbReference type="Pfam" id="PF00069">
    <property type="entry name" value="Pkinase"/>
    <property type="match status" value="1"/>
</dbReference>
<evidence type="ECO:0000256" key="7">
    <source>
        <dbReference type="ARBA" id="ARBA00022734"/>
    </source>
</evidence>
<dbReference type="GO" id="GO:0016020">
    <property type="term" value="C:membrane"/>
    <property type="evidence" value="ECO:0007669"/>
    <property type="project" value="UniProtKB-SubCell"/>
</dbReference>